<feature type="compositionally biased region" description="Basic residues" evidence="1">
    <location>
        <begin position="29"/>
        <end position="40"/>
    </location>
</feature>
<feature type="region of interest" description="Disordered" evidence="1">
    <location>
        <begin position="27"/>
        <end position="67"/>
    </location>
</feature>
<protein>
    <submittedName>
        <fullName evidence="2">Uncharacterized protein</fullName>
    </submittedName>
</protein>
<reference evidence="2" key="1">
    <citation type="journal article" date="2023" name="Mol. Phylogenet. Evol.">
        <title>Genome-scale phylogeny and comparative genomics of the fungal order Sordariales.</title>
        <authorList>
            <person name="Hensen N."/>
            <person name="Bonometti L."/>
            <person name="Westerberg I."/>
            <person name="Brannstrom I.O."/>
            <person name="Guillou S."/>
            <person name="Cros-Aarteil S."/>
            <person name="Calhoun S."/>
            <person name="Haridas S."/>
            <person name="Kuo A."/>
            <person name="Mondo S."/>
            <person name="Pangilinan J."/>
            <person name="Riley R."/>
            <person name="LaButti K."/>
            <person name="Andreopoulos B."/>
            <person name="Lipzen A."/>
            <person name="Chen C."/>
            <person name="Yan M."/>
            <person name="Daum C."/>
            <person name="Ng V."/>
            <person name="Clum A."/>
            <person name="Steindorff A."/>
            <person name="Ohm R.A."/>
            <person name="Martin F."/>
            <person name="Silar P."/>
            <person name="Natvig D.O."/>
            <person name="Lalanne C."/>
            <person name="Gautier V."/>
            <person name="Ament-Velasquez S.L."/>
            <person name="Kruys A."/>
            <person name="Hutchinson M.I."/>
            <person name="Powell A.J."/>
            <person name="Barry K."/>
            <person name="Miller A.N."/>
            <person name="Grigoriev I.V."/>
            <person name="Debuchy R."/>
            <person name="Gladieux P."/>
            <person name="Hiltunen Thoren M."/>
            <person name="Johannesson H."/>
        </authorList>
    </citation>
    <scope>NUCLEOTIDE SEQUENCE</scope>
    <source>
        <strain evidence="2">CBS 958.72</strain>
    </source>
</reference>
<keyword evidence="3" id="KW-1185">Reference proteome</keyword>
<comment type="caution">
    <text evidence="2">The sequence shown here is derived from an EMBL/GenBank/DDBJ whole genome shotgun (WGS) entry which is preliminary data.</text>
</comment>
<evidence type="ECO:0000313" key="3">
    <source>
        <dbReference type="Proteomes" id="UP001287356"/>
    </source>
</evidence>
<proteinExistence type="predicted"/>
<sequence>MAFPAPTNHECVLFLASLLQFGSQTERRREKKRLTLKPKLPKLGPASLGSSPPLASRRRSAPVASTRQALASLPRLRVKSNANDPRTGCTALVWRRFTGGSAGFLSYPCRFPILGYQATSYVPSSSVTGPVGLLVARFHDMSHYPSQQLPLTGAGLGLPSTFSHTKSH</sequence>
<gene>
    <name evidence="2" type="ORF">B0T24DRAFT_252735</name>
</gene>
<evidence type="ECO:0000256" key="1">
    <source>
        <dbReference type="SAM" id="MobiDB-lite"/>
    </source>
</evidence>
<feature type="compositionally biased region" description="Low complexity" evidence="1">
    <location>
        <begin position="41"/>
        <end position="67"/>
    </location>
</feature>
<accession>A0AAE0KC48</accession>
<reference evidence="2" key="2">
    <citation type="submission" date="2023-06" db="EMBL/GenBank/DDBJ databases">
        <authorList>
            <consortium name="Lawrence Berkeley National Laboratory"/>
            <person name="Haridas S."/>
            <person name="Hensen N."/>
            <person name="Bonometti L."/>
            <person name="Westerberg I."/>
            <person name="Brannstrom I.O."/>
            <person name="Guillou S."/>
            <person name="Cros-Aarteil S."/>
            <person name="Calhoun S."/>
            <person name="Kuo A."/>
            <person name="Mondo S."/>
            <person name="Pangilinan J."/>
            <person name="Riley R."/>
            <person name="Labutti K."/>
            <person name="Andreopoulos B."/>
            <person name="Lipzen A."/>
            <person name="Chen C."/>
            <person name="Yanf M."/>
            <person name="Daum C."/>
            <person name="Ng V."/>
            <person name="Clum A."/>
            <person name="Steindorff A."/>
            <person name="Ohm R."/>
            <person name="Martin F."/>
            <person name="Silar P."/>
            <person name="Natvig D."/>
            <person name="Lalanne C."/>
            <person name="Gautier V."/>
            <person name="Ament-Velasquez S.L."/>
            <person name="Kruys A."/>
            <person name="Hutchinson M.I."/>
            <person name="Powell A.J."/>
            <person name="Barry K."/>
            <person name="Miller A.N."/>
            <person name="Grigoriev I.V."/>
            <person name="Debuchy R."/>
            <person name="Gladieux P."/>
            <person name="Thoren M.H."/>
            <person name="Johannesson H."/>
        </authorList>
    </citation>
    <scope>NUCLEOTIDE SEQUENCE</scope>
    <source>
        <strain evidence="2">CBS 958.72</strain>
    </source>
</reference>
<dbReference type="AlphaFoldDB" id="A0AAE0KC48"/>
<evidence type="ECO:0000313" key="2">
    <source>
        <dbReference type="EMBL" id="KAK3373216.1"/>
    </source>
</evidence>
<dbReference type="Proteomes" id="UP001287356">
    <property type="component" value="Unassembled WGS sequence"/>
</dbReference>
<dbReference type="EMBL" id="JAULSN010000004">
    <property type="protein sequence ID" value="KAK3373216.1"/>
    <property type="molecule type" value="Genomic_DNA"/>
</dbReference>
<name>A0AAE0KC48_9PEZI</name>
<organism evidence="2 3">
    <name type="scientific">Lasiosphaeria ovina</name>
    <dbReference type="NCBI Taxonomy" id="92902"/>
    <lineage>
        <taxon>Eukaryota</taxon>
        <taxon>Fungi</taxon>
        <taxon>Dikarya</taxon>
        <taxon>Ascomycota</taxon>
        <taxon>Pezizomycotina</taxon>
        <taxon>Sordariomycetes</taxon>
        <taxon>Sordariomycetidae</taxon>
        <taxon>Sordariales</taxon>
        <taxon>Lasiosphaeriaceae</taxon>
        <taxon>Lasiosphaeria</taxon>
    </lineage>
</organism>